<proteinExistence type="predicted"/>
<reference evidence="2 3" key="1">
    <citation type="submission" date="2019-02" db="EMBL/GenBank/DDBJ databases">
        <title>Deep-cultivation of Planctomycetes and their phenomic and genomic characterization uncovers novel biology.</title>
        <authorList>
            <person name="Wiegand S."/>
            <person name="Jogler M."/>
            <person name="Boedeker C."/>
            <person name="Pinto D."/>
            <person name="Vollmers J."/>
            <person name="Rivas-Marin E."/>
            <person name="Kohn T."/>
            <person name="Peeters S.H."/>
            <person name="Heuer A."/>
            <person name="Rast P."/>
            <person name="Oberbeckmann S."/>
            <person name="Bunk B."/>
            <person name="Jeske O."/>
            <person name="Meyerdierks A."/>
            <person name="Storesund J.E."/>
            <person name="Kallscheuer N."/>
            <person name="Luecker S."/>
            <person name="Lage O.M."/>
            <person name="Pohl T."/>
            <person name="Merkel B.J."/>
            <person name="Hornburger P."/>
            <person name="Mueller R.-W."/>
            <person name="Bruemmer F."/>
            <person name="Labrenz M."/>
            <person name="Spormann A.M."/>
            <person name="Op den Camp H."/>
            <person name="Overmann J."/>
            <person name="Amann R."/>
            <person name="Jetten M.S.M."/>
            <person name="Mascher T."/>
            <person name="Medema M.H."/>
            <person name="Devos D.P."/>
            <person name="Kaster A.-K."/>
            <person name="Ovreas L."/>
            <person name="Rohde M."/>
            <person name="Galperin M.Y."/>
            <person name="Jogler C."/>
        </authorList>
    </citation>
    <scope>NUCLEOTIDE SEQUENCE [LARGE SCALE GENOMIC DNA]</scope>
    <source>
        <strain evidence="2 3">ElP</strain>
    </source>
</reference>
<dbReference type="KEGG" id="tpla:ElP_64310"/>
<dbReference type="PROSITE" id="PS51257">
    <property type="entry name" value="PROKAR_LIPOPROTEIN"/>
    <property type="match status" value="1"/>
</dbReference>
<dbReference type="EMBL" id="CP036426">
    <property type="protein sequence ID" value="QDV38476.1"/>
    <property type="molecule type" value="Genomic_DNA"/>
</dbReference>
<evidence type="ECO:0000313" key="2">
    <source>
        <dbReference type="EMBL" id="QDV38476.1"/>
    </source>
</evidence>
<name>A0A518HCT9_9BACT</name>
<sequence length="113" mass="12348">MSMCRIFTHAALVAVPVLLLGCDGNNAEESVREVSGVEEGTESQTVDVEEKAYIVEEIDRIKDAETGEVVGEKKSQTEVVVQEETTVEKDVDVKSGRTAEQTTGYVPEELEDN</sequence>
<evidence type="ECO:0000313" key="3">
    <source>
        <dbReference type="Proteomes" id="UP000317835"/>
    </source>
</evidence>
<feature type="region of interest" description="Disordered" evidence="1">
    <location>
        <begin position="94"/>
        <end position="113"/>
    </location>
</feature>
<gene>
    <name evidence="2" type="ORF">ElP_64310</name>
</gene>
<organism evidence="2 3">
    <name type="scientific">Tautonia plasticadhaerens</name>
    <dbReference type="NCBI Taxonomy" id="2527974"/>
    <lineage>
        <taxon>Bacteria</taxon>
        <taxon>Pseudomonadati</taxon>
        <taxon>Planctomycetota</taxon>
        <taxon>Planctomycetia</taxon>
        <taxon>Isosphaerales</taxon>
        <taxon>Isosphaeraceae</taxon>
        <taxon>Tautonia</taxon>
    </lineage>
</organism>
<dbReference type="AlphaFoldDB" id="A0A518HCT9"/>
<keyword evidence="3" id="KW-1185">Reference proteome</keyword>
<protein>
    <submittedName>
        <fullName evidence="2">Uncharacterized protein</fullName>
    </submittedName>
</protein>
<dbReference type="RefSeq" id="WP_145276992.1">
    <property type="nucleotide sequence ID" value="NZ_CP036426.1"/>
</dbReference>
<evidence type="ECO:0000256" key="1">
    <source>
        <dbReference type="SAM" id="MobiDB-lite"/>
    </source>
</evidence>
<dbReference type="Proteomes" id="UP000317835">
    <property type="component" value="Chromosome"/>
</dbReference>
<accession>A0A518HCT9</accession>